<name>F1BUP8_9CAUD</name>
<evidence type="ECO:0000313" key="1">
    <source>
        <dbReference type="EMBL" id="ADX32446.1"/>
    </source>
</evidence>
<dbReference type="KEGG" id="vg:14297557"/>
<accession>F1BUP8</accession>
<reference evidence="1 2" key="1">
    <citation type="submission" date="2010-08" db="EMBL/GenBank/DDBJ databases">
        <title>Genomic sequence of temperate phage ENT90 isolated from Erwinia amylovora.</title>
        <authorList>
            <person name="Lee Y.-D."/>
            <person name="Park J.-H."/>
        </authorList>
    </citation>
    <scope>NUCLEOTIDE SEQUENCE [LARGE SCALE GENOMIC DNA]</scope>
</reference>
<proteinExistence type="predicted"/>
<evidence type="ECO:0000313" key="2">
    <source>
        <dbReference type="Proteomes" id="UP000008648"/>
    </source>
</evidence>
<dbReference type="GeneID" id="14297557"/>
<protein>
    <submittedName>
        <fullName evidence="1">Uncharacterized protein</fullName>
    </submittedName>
</protein>
<dbReference type="Proteomes" id="UP000008648">
    <property type="component" value="Segment"/>
</dbReference>
<dbReference type="RefSeq" id="YP_007238019.1">
    <property type="nucleotide sequence ID" value="NC_019932.1"/>
</dbReference>
<sequence>MMHAGHALHLAGKLHHGVVSAGLCLHVLCGAQLFEHLMLYPAFLVPDRLRPARRKRRAVRGLLALNVLLLTGAQPLRNIAGHLFTRCRRQVCNQRGQASVERFQPVHGVSSLTSSPCT</sequence>
<dbReference type="EMBL" id="HQ110084">
    <property type="protein sequence ID" value="ADX32446.1"/>
    <property type="molecule type" value="Genomic_DNA"/>
</dbReference>
<keyword evidence="2" id="KW-1185">Reference proteome</keyword>
<organism evidence="1 2">
    <name type="scientific">Erwinia phage ENT90</name>
    <dbReference type="NCBI Taxonomy" id="947843"/>
    <lineage>
        <taxon>Viruses</taxon>
        <taxon>Duplodnaviria</taxon>
        <taxon>Heunggongvirae</taxon>
        <taxon>Uroviricota</taxon>
        <taxon>Caudoviricetes</taxon>
        <taxon>Peduoviridae</taxon>
        <taxon>Entnonagintavirus</taxon>
        <taxon>Entnonagintavirus ENT90</taxon>
    </lineage>
</organism>